<evidence type="ECO:0000313" key="1">
    <source>
        <dbReference type="EMBL" id="CAL1686744.1"/>
    </source>
</evidence>
<keyword evidence="2" id="KW-1185">Reference proteome</keyword>
<proteinExistence type="predicted"/>
<evidence type="ECO:0000313" key="2">
    <source>
        <dbReference type="Proteomes" id="UP001497644"/>
    </source>
</evidence>
<gene>
    <name evidence="1" type="ORF">LPLAT_LOCUS12080</name>
</gene>
<sequence length="79" mass="8965">MPAVIVDATRDADPRGKEERAPIIDYVDDWPGWKMRIDRFTSGDAPKRATTVLHSARLLLSTFITHRRRLLIQYCGVAG</sequence>
<organism evidence="1 2">
    <name type="scientific">Lasius platythorax</name>
    <dbReference type="NCBI Taxonomy" id="488582"/>
    <lineage>
        <taxon>Eukaryota</taxon>
        <taxon>Metazoa</taxon>
        <taxon>Ecdysozoa</taxon>
        <taxon>Arthropoda</taxon>
        <taxon>Hexapoda</taxon>
        <taxon>Insecta</taxon>
        <taxon>Pterygota</taxon>
        <taxon>Neoptera</taxon>
        <taxon>Endopterygota</taxon>
        <taxon>Hymenoptera</taxon>
        <taxon>Apocrita</taxon>
        <taxon>Aculeata</taxon>
        <taxon>Formicoidea</taxon>
        <taxon>Formicidae</taxon>
        <taxon>Formicinae</taxon>
        <taxon>Lasius</taxon>
        <taxon>Lasius</taxon>
    </lineage>
</organism>
<dbReference type="AlphaFoldDB" id="A0AAV2P432"/>
<protein>
    <submittedName>
        <fullName evidence="1">Uncharacterized protein</fullName>
    </submittedName>
</protein>
<reference evidence="1" key="1">
    <citation type="submission" date="2024-04" db="EMBL/GenBank/DDBJ databases">
        <authorList>
            <consortium name="Molecular Ecology Group"/>
        </authorList>
    </citation>
    <scope>NUCLEOTIDE SEQUENCE</scope>
</reference>
<name>A0AAV2P432_9HYME</name>
<dbReference type="Proteomes" id="UP001497644">
    <property type="component" value="Chromosome 7"/>
</dbReference>
<dbReference type="EMBL" id="OZ034830">
    <property type="protein sequence ID" value="CAL1686744.1"/>
    <property type="molecule type" value="Genomic_DNA"/>
</dbReference>
<accession>A0AAV2P432</accession>